<evidence type="ECO:0000256" key="1">
    <source>
        <dbReference type="SAM" id="SignalP"/>
    </source>
</evidence>
<dbReference type="Gene3D" id="3.40.190.10">
    <property type="entry name" value="Periplasmic binding protein-like II"/>
    <property type="match status" value="2"/>
</dbReference>
<gene>
    <name evidence="2" type="ORF">FB388_1107</name>
</gene>
<dbReference type="PANTHER" id="PTHR43649">
    <property type="entry name" value="ARABINOSE-BINDING PROTEIN-RELATED"/>
    <property type="match status" value="1"/>
</dbReference>
<comment type="caution">
    <text evidence="2">The sequence shown here is derived from an EMBL/GenBank/DDBJ whole genome shotgun (WGS) entry which is preliminary data.</text>
</comment>
<proteinExistence type="predicted"/>
<evidence type="ECO:0000313" key="3">
    <source>
        <dbReference type="Proteomes" id="UP000319818"/>
    </source>
</evidence>
<organism evidence="2 3">
    <name type="scientific">Pseudonocardia cypriaca</name>
    <dbReference type="NCBI Taxonomy" id="882449"/>
    <lineage>
        <taxon>Bacteria</taxon>
        <taxon>Bacillati</taxon>
        <taxon>Actinomycetota</taxon>
        <taxon>Actinomycetes</taxon>
        <taxon>Pseudonocardiales</taxon>
        <taxon>Pseudonocardiaceae</taxon>
        <taxon>Pseudonocardia</taxon>
    </lineage>
</organism>
<sequence length="448" mass="48520">MKRSRSVVATALLTMTALALTGCAGAGSAGPSGPGGTLRVLMVNNPQMQPLKALAAEFTQETGIRLAFTELPENDLRDTVNQEFANQSNQYDVASVSAFEVPIFSQRGWMAPLDEYVAQDPGFDQNDVFPAFTEALKGEDGRLYAEPFYGESSFLMYRKDVFEARGLTMPDNPTWDQVAQLAAQVHNAEPGMAGICLRGQAGWGQNLAPLNTVVNTFGGSWYDMDWNAQLTSPAFTEATRFYVDLVRNYGEPGAAQTGVQECINITQQGGAAMFYDATSIAGVLEGDDSPVRGKMGYVAAPVEKTASSGWLWTWAWGIEQASPNKDNAWKFISWASGKQFEQKVADRFGWTAAPAGKRLSTYDQAAYRDAAAAYYQQEQRALQQADPRNPGVAPRPYAGVQFVGIPEFPDMGTQVSQQISSAIAGQISVEDALAAGQKMAQDVGDTRR</sequence>
<keyword evidence="1" id="KW-0732">Signal</keyword>
<dbReference type="CDD" id="cd13585">
    <property type="entry name" value="PBP2_TMBP_like"/>
    <property type="match status" value="1"/>
</dbReference>
<dbReference type="RefSeq" id="WP_142097762.1">
    <property type="nucleotide sequence ID" value="NZ_VFPH01000001.1"/>
</dbReference>
<dbReference type="InterPro" id="IPR006059">
    <property type="entry name" value="SBP"/>
</dbReference>
<dbReference type="OrthoDB" id="9770625at2"/>
<dbReference type="PANTHER" id="PTHR43649:SF12">
    <property type="entry name" value="DIACETYLCHITOBIOSE BINDING PROTEIN DASA"/>
    <property type="match status" value="1"/>
</dbReference>
<feature type="signal peptide" evidence="1">
    <location>
        <begin position="1"/>
        <end position="19"/>
    </location>
</feature>
<dbReference type="AlphaFoldDB" id="A0A543GCF6"/>
<dbReference type="InterPro" id="IPR050490">
    <property type="entry name" value="Bact_solute-bd_prot1"/>
</dbReference>
<accession>A0A543GCF6</accession>
<keyword evidence="3" id="KW-1185">Reference proteome</keyword>
<dbReference type="Pfam" id="PF01547">
    <property type="entry name" value="SBP_bac_1"/>
    <property type="match status" value="1"/>
</dbReference>
<protein>
    <submittedName>
        <fullName evidence="2">Carbohydrate ABC transporter substrate-binding protein (CUT1 family)</fullName>
    </submittedName>
</protein>
<reference evidence="2 3" key="1">
    <citation type="submission" date="2019-06" db="EMBL/GenBank/DDBJ databases">
        <title>Sequencing the genomes of 1000 actinobacteria strains.</title>
        <authorList>
            <person name="Klenk H.-P."/>
        </authorList>
    </citation>
    <scope>NUCLEOTIDE SEQUENCE [LARGE SCALE GENOMIC DNA]</scope>
    <source>
        <strain evidence="2 3">DSM 45511</strain>
    </source>
</reference>
<feature type="chain" id="PRO_5039386609" evidence="1">
    <location>
        <begin position="20"/>
        <end position="448"/>
    </location>
</feature>
<dbReference type="EMBL" id="VFPH01000001">
    <property type="protein sequence ID" value="TQM43756.1"/>
    <property type="molecule type" value="Genomic_DNA"/>
</dbReference>
<evidence type="ECO:0000313" key="2">
    <source>
        <dbReference type="EMBL" id="TQM43756.1"/>
    </source>
</evidence>
<dbReference type="Proteomes" id="UP000319818">
    <property type="component" value="Unassembled WGS sequence"/>
</dbReference>
<name>A0A543GCF6_9PSEU</name>
<dbReference type="SUPFAM" id="SSF53850">
    <property type="entry name" value="Periplasmic binding protein-like II"/>
    <property type="match status" value="1"/>
</dbReference>
<dbReference type="PROSITE" id="PS51257">
    <property type="entry name" value="PROKAR_LIPOPROTEIN"/>
    <property type="match status" value="1"/>
</dbReference>